<gene>
    <name evidence="2" type="ORF">ACFO5U_10090</name>
</gene>
<dbReference type="InterPro" id="IPR045864">
    <property type="entry name" value="aa-tRNA-synth_II/BPL/LPL"/>
</dbReference>
<feature type="domain" description="BPL/LPL catalytic" evidence="1">
    <location>
        <begin position="46"/>
        <end position="255"/>
    </location>
</feature>
<dbReference type="EMBL" id="JBHSGL010000005">
    <property type="protein sequence ID" value="MFC4713213.1"/>
    <property type="molecule type" value="Genomic_DNA"/>
</dbReference>
<dbReference type="Gene3D" id="3.30.930.10">
    <property type="entry name" value="Bira Bifunctional Protein, Domain 2"/>
    <property type="match status" value="1"/>
</dbReference>
<dbReference type="InterPro" id="IPR004143">
    <property type="entry name" value="BPL_LPL_catalytic"/>
</dbReference>
<keyword evidence="3" id="KW-1185">Reference proteome</keyword>
<name>A0ABV9MDK5_9BACL</name>
<dbReference type="GO" id="GO:0016874">
    <property type="term" value="F:ligase activity"/>
    <property type="evidence" value="ECO:0007669"/>
    <property type="project" value="UniProtKB-KW"/>
</dbReference>
<protein>
    <submittedName>
        <fullName evidence="2">Biotin/lipoate A/B protein ligase family protein</fullName>
    </submittedName>
</protein>
<sequence>MDSGVCISGEETRRLEETWSYIESGPCSPAYNMAMDEAIMNWQRRTGMPPVLRFYSWAPAGISVGFFQKLNGSIDLEAAAKLGIPLVRRQTGGKAVLHDHELTYSVVIPEQHPSMPKSVKEAYLVISRGLLEGYRNLGIQAELAAETKRQKESSAVCFEEPSWHELTVAGKKAAGSAQTRKQGIILQHGSIPLSLDEANLFELFVYPNSAVKERARNAFRSRAVAINDLMEEPADFNKVQAAFKSGFETGLNIRLEKFEPPPELLEEVCMLEMKYASEEWNFRREEKGELMR</sequence>
<dbReference type="InterPro" id="IPR050664">
    <property type="entry name" value="Octanoyltrans_LipM/LipL"/>
</dbReference>
<evidence type="ECO:0000259" key="1">
    <source>
        <dbReference type="PROSITE" id="PS51733"/>
    </source>
</evidence>
<dbReference type="SUPFAM" id="SSF55681">
    <property type="entry name" value="Class II aaRS and biotin synthetases"/>
    <property type="match status" value="1"/>
</dbReference>
<keyword evidence="2" id="KW-0436">Ligase</keyword>
<comment type="caution">
    <text evidence="2">The sequence shown here is derived from an EMBL/GenBank/DDBJ whole genome shotgun (WGS) entry which is preliminary data.</text>
</comment>
<proteinExistence type="predicted"/>
<dbReference type="PANTHER" id="PTHR43679:SF2">
    <property type="entry name" value="OCTANOYL-[GCVH]:PROTEIN N-OCTANOYLTRANSFERASE"/>
    <property type="match status" value="1"/>
</dbReference>
<dbReference type="Proteomes" id="UP001595932">
    <property type="component" value="Unassembled WGS sequence"/>
</dbReference>
<evidence type="ECO:0000313" key="3">
    <source>
        <dbReference type="Proteomes" id="UP001595932"/>
    </source>
</evidence>
<reference evidence="3" key="1">
    <citation type="journal article" date="2019" name="Int. J. Syst. Evol. Microbiol.">
        <title>The Global Catalogue of Microorganisms (GCM) 10K type strain sequencing project: providing services to taxonomists for standard genome sequencing and annotation.</title>
        <authorList>
            <consortium name="The Broad Institute Genomics Platform"/>
            <consortium name="The Broad Institute Genome Sequencing Center for Infectious Disease"/>
            <person name="Wu L."/>
            <person name="Ma J."/>
        </authorList>
    </citation>
    <scope>NUCLEOTIDE SEQUENCE [LARGE SCALE GENOMIC DNA]</scope>
    <source>
        <strain evidence="3">CGMCC 1.12151</strain>
    </source>
</reference>
<dbReference type="Pfam" id="PF21948">
    <property type="entry name" value="LplA-B_cat"/>
    <property type="match status" value="1"/>
</dbReference>
<evidence type="ECO:0000313" key="2">
    <source>
        <dbReference type="EMBL" id="MFC4713213.1"/>
    </source>
</evidence>
<dbReference type="CDD" id="cd16443">
    <property type="entry name" value="LplA"/>
    <property type="match status" value="1"/>
</dbReference>
<dbReference type="RefSeq" id="WP_377278876.1">
    <property type="nucleotide sequence ID" value="NZ_JBHSGL010000005.1"/>
</dbReference>
<organism evidence="2 3">
    <name type="scientific">Planococcus dechangensis</name>
    <dbReference type="NCBI Taxonomy" id="1176255"/>
    <lineage>
        <taxon>Bacteria</taxon>
        <taxon>Bacillati</taxon>
        <taxon>Bacillota</taxon>
        <taxon>Bacilli</taxon>
        <taxon>Bacillales</taxon>
        <taxon>Caryophanaceae</taxon>
        <taxon>Planococcus</taxon>
    </lineage>
</organism>
<dbReference type="PANTHER" id="PTHR43679">
    <property type="entry name" value="OCTANOYLTRANSFERASE LIPM-RELATED"/>
    <property type="match status" value="1"/>
</dbReference>
<accession>A0ABV9MDK5</accession>
<dbReference type="PROSITE" id="PS51733">
    <property type="entry name" value="BPL_LPL_CATALYTIC"/>
    <property type="match status" value="1"/>
</dbReference>